<gene>
    <name evidence="1" type="ORF">CPB84DRAFT_1960882</name>
</gene>
<comment type="caution">
    <text evidence="1">The sequence shown here is derived from an EMBL/GenBank/DDBJ whole genome shotgun (WGS) entry which is preliminary data.</text>
</comment>
<protein>
    <submittedName>
        <fullName evidence="1">Uncharacterized protein</fullName>
    </submittedName>
</protein>
<dbReference type="OrthoDB" id="2867594at2759"/>
<organism evidence="1 2">
    <name type="scientific">Gymnopilus junonius</name>
    <name type="common">Spectacular rustgill mushroom</name>
    <name type="synonym">Gymnopilus spectabilis subsp. junonius</name>
    <dbReference type="NCBI Taxonomy" id="109634"/>
    <lineage>
        <taxon>Eukaryota</taxon>
        <taxon>Fungi</taxon>
        <taxon>Dikarya</taxon>
        <taxon>Basidiomycota</taxon>
        <taxon>Agaricomycotina</taxon>
        <taxon>Agaricomycetes</taxon>
        <taxon>Agaricomycetidae</taxon>
        <taxon>Agaricales</taxon>
        <taxon>Agaricineae</taxon>
        <taxon>Hymenogastraceae</taxon>
        <taxon>Gymnopilus</taxon>
    </lineage>
</organism>
<dbReference type="AlphaFoldDB" id="A0A9P5NRH6"/>
<keyword evidence="2" id="KW-1185">Reference proteome</keyword>
<dbReference type="Proteomes" id="UP000724874">
    <property type="component" value="Unassembled WGS sequence"/>
</dbReference>
<proteinExistence type="predicted"/>
<evidence type="ECO:0000313" key="1">
    <source>
        <dbReference type="EMBL" id="KAF8904048.1"/>
    </source>
</evidence>
<name>A0A9P5NRH6_GYMJU</name>
<dbReference type="EMBL" id="JADNYJ010000027">
    <property type="protein sequence ID" value="KAF8904048.1"/>
    <property type="molecule type" value="Genomic_DNA"/>
</dbReference>
<reference evidence="1" key="1">
    <citation type="submission" date="2020-11" db="EMBL/GenBank/DDBJ databases">
        <authorList>
            <consortium name="DOE Joint Genome Institute"/>
            <person name="Ahrendt S."/>
            <person name="Riley R."/>
            <person name="Andreopoulos W."/>
            <person name="LaButti K."/>
            <person name="Pangilinan J."/>
            <person name="Ruiz-duenas F.J."/>
            <person name="Barrasa J.M."/>
            <person name="Sanchez-Garcia M."/>
            <person name="Camarero S."/>
            <person name="Miyauchi S."/>
            <person name="Serrano A."/>
            <person name="Linde D."/>
            <person name="Babiker R."/>
            <person name="Drula E."/>
            <person name="Ayuso-Fernandez I."/>
            <person name="Pacheco R."/>
            <person name="Padilla G."/>
            <person name="Ferreira P."/>
            <person name="Barriuso J."/>
            <person name="Kellner H."/>
            <person name="Castanera R."/>
            <person name="Alfaro M."/>
            <person name="Ramirez L."/>
            <person name="Pisabarro A.G."/>
            <person name="Kuo A."/>
            <person name="Tritt A."/>
            <person name="Lipzen A."/>
            <person name="He G."/>
            <person name="Yan M."/>
            <person name="Ng V."/>
            <person name="Cullen D."/>
            <person name="Martin F."/>
            <person name="Rosso M.-N."/>
            <person name="Henrissat B."/>
            <person name="Hibbett D."/>
            <person name="Martinez A.T."/>
            <person name="Grigoriev I.V."/>
        </authorList>
    </citation>
    <scope>NUCLEOTIDE SEQUENCE</scope>
    <source>
        <strain evidence="1">AH 44721</strain>
    </source>
</reference>
<accession>A0A9P5NRH6</accession>
<sequence>MTGSQLLSFSPCMSIFDHNTRCPVFCIAEIPTTILDRLLDCTDEYWEEFNSANLTTTASDTIAFINAKDITEISNLLVPSRPTSLSPTAFIGDTLQEVRDWFDTNITQAEHPAFMPYCFFVLDKQSAEDETCLFVCTQDAPLQFLRCHFDIAMQCAVVCDNGQAIDESTEGRFMRSGVIMTKANAKLVMDGGLYIEGGEVKLDEYWRYLGLREEEEDSSDTPL</sequence>
<evidence type="ECO:0000313" key="2">
    <source>
        <dbReference type="Proteomes" id="UP000724874"/>
    </source>
</evidence>
<feature type="non-terminal residue" evidence="1">
    <location>
        <position position="223"/>
    </location>
</feature>